<feature type="compositionally biased region" description="Acidic residues" evidence="1">
    <location>
        <begin position="229"/>
        <end position="238"/>
    </location>
</feature>
<feature type="region of interest" description="Disordered" evidence="1">
    <location>
        <begin position="28"/>
        <end position="59"/>
    </location>
</feature>
<protein>
    <submittedName>
        <fullName evidence="2">Uncharacterized protein</fullName>
    </submittedName>
</protein>
<dbReference type="AlphaFoldDB" id="A0A7N0UVL6"/>
<dbReference type="EnsemblPlants" id="Kaladp0083s0041.1.v1.1">
    <property type="protein sequence ID" value="Kaladp0083s0041.1.v1.1"/>
    <property type="gene ID" value="Kaladp0083s0041.v1.1"/>
</dbReference>
<dbReference type="PANTHER" id="PTHR31343:SF42">
    <property type="entry name" value="T15D22.8"/>
    <property type="match status" value="1"/>
</dbReference>
<dbReference type="Proteomes" id="UP000594263">
    <property type="component" value="Unplaced"/>
</dbReference>
<reference evidence="2" key="1">
    <citation type="submission" date="2021-01" db="UniProtKB">
        <authorList>
            <consortium name="EnsemblPlants"/>
        </authorList>
    </citation>
    <scope>IDENTIFICATION</scope>
</reference>
<feature type="compositionally biased region" description="Polar residues" evidence="1">
    <location>
        <begin position="42"/>
        <end position="56"/>
    </location>
</feature>
<dbReference type="OMA" id="INTMRCK"/>
<evidence type="ECO:0000313" key="2">
    <source>
        <dbReference type="EnsemblPlants" id="Kaladp0083s0041.1.v1.1"/>
    </source>
</evidence>
<accession>A0A7N0UVL6</accession>
<organism evidence="2 3">
    <name type="scientific">Kalanchoe fedtschenkoi</name>
    <name type="common">Lavender scallops</name>
    <name type="synonym">South American air plant</name>
    <dbReference type="NCBI Taxonomy" id="63787"/>
    <lineage>
        <taxon>Eukaryota</taxon>
        <taxon>Viridiplantae</taxon>
        <taxon>Streptophyta</taxon>
        <taxon>Embryophyta</taxon>
        <taxon>Tracheophyta</taxon>
        <taxon>Spermatophyta</taxon>
        <taxon>Magnoliopsida</taxon>
        <taxon>eudicotyledons</taxon>
        <taxon>Gunneridae</taxon>
        <taxon>Pentapetalae</taxon>
        <taxon>Saxifragales</taxon>
        <taxon>Crassulaceae</taxon>
        <taxon>Kalanchoe</taxon>
    </lineage>
</organism>
<evidence type="ECO:0000313" key="3">
    <source>
        <dbReference type="Proteomes" id="UP000594263"/>
    </source>
</evidence>
<feature type="region of interest" description="Disordered" evidence="1">
    <location>
        <begin position="224"/>
        <end position="245"/>
    </location>
</feature>
<proteinExistence type="predicted"/>
<name>A0A7N0UVL6_KALFE</name>
<evidence type="ECO:0000256" key="1">
    <source>
        <dbReference type="SAM" id="MobiDB-lite"/>
    </source>
</evidence>
<sequence length="276" mass="31047">MLGPGLAFGLKSRDDRFCVPVQARSRNYSQNNQQLRRARNDVTASESLPRTGSLENQEADSGDAVKSFVAACVGKSKAASLCNLERFMDAVTPSVPAQYFSKTTMRGLRSSNEESQPYFELRDLWESFKEWSAYGAGVPLLMNDNDGVVQYYVPSLSAIQLYGECHSSVSTSRRSDEDSDIDAFKDSSSDSSSDCEPQQAKYNSKLQNHTFMTNDMERLSLMHRHSELQEDSSSDESESPNAQGHLMFEYFERSSSYTREPLADKISDLARWFPDH</sequence>
<dbReference type="InterPro" id="IPR008507">
    <property type="entry name" value="DUF789"/>
</dbReference>
<dbReference type="Pfam" id="PF05623">
    <property type="entry name" value="DUF789"/>
    <property type="match status" value="1"/>
</dbReference>
<feature type="region of interest" description="Disordered" evidence="1">
    <location>
        <begin position="170"/>
        <end position="208"/>
    </location>
</feature>
<dbReference type="Gramene" id="Kaladp0083s0041.1.v1.1">
    <property type="protein sequence ID" value="Kaladp0083s0041.1.v1.1"/>
    <property type="gene ID" value="Kaladp0083s0041.v1.1"/>
</dbReference>
<keyword evidence="3" id="KW-1185">Reference proteome</keyword>
<dbReference type="PANTHER" id="PTHR31343">
    <property type="entry name" value="T15D22.8"/>
    <property type="match status" value="1"/>
</dbReference>